<feature type="compositionally biased region" description="Polar residues" evidence="6">
    <location>
        <begin position="91"/>
        <end position="102"/>
    </location>
</feature>
<evidence type="ECO:0000256" key="5">
    <source>
        <dbReference type="ARBA" id="ARBA00023136"/>
    </source>
</evidence>
<reference evidence="9" key="1">
    <citation type="journal article" date="2020" name="Fungal Divers.">
        <title>Resolving the Mortierellaceae phylogeny through synthesis of multi-gene phylogenetics and phylogenomics.</title>
        <authorList>
            <person name="Vandepol N."/>
            <person name="Liber J."/>
            <person name="Desiro A."/>
            <person name="Na H."/>
            <person name="Kennedy M."/>
            <person name="Barry K."/>
            <person name="Grigoriev I.V."/>
            <person name="Miller A.N."/>
            <person name="O'Donnell K."/>
            <person name="Stajich J.E."/>
            <person name="Bonito G."/>
        </authorList>
    </citation>
    <scope>NUCLEOTIDE SEQUENCE</scope>
    <source>
        <strain evidence="9">NVP60</strain>
    </source>
</reference>
<dbReference type="PANTHER" id="PTHR31323:SF1">
    <property type="entry name" value="MECHANOSENSITIVE ION CHANNEL PROTEIN"/>
    <property type="match status" value="1"/>
</dbReference>
<feature type="transmembrane region" description="Helical" evidence="7">
    <location>
        <begin position="277"/>
        <end position="302"/>
    </location>
</feature>
<dbReference type="InterPro" id="IPR011992">
    <property type="entry name" value="EF-hand-dom_pair"/>
</dbReference>
<dbReference type="GO" id="GO:0006874">
    <property type="term" value="P:intracellular calcium ion homeostasis"/>
    <property type="evidence" value="ECO:0007669"/>
    <property type="project" value="TreeGrafter"/>
</dbReference>
<feature type="transmembrane region" description="Helical" evidence="7">
    <location>
        <begin position="221"/>
        <end position="242"/>
    </location>
</feature>
<keyword evidence="5 7" id="KW-0472">Membrane</keyword>
<evidence type="ECO:0000256" key="3">
    <source>
        <dbReference type="ARBA" id="ARBA00022837"/>
    </source>
</evidence>
<feature type="compositionally biased region" description="Polar residues" evidence="6">
    <location>
        <begin position="56"/>
        <end position="80"/>
    </location>
</feature>
<feature type="region of interest" description="Disordered" evidence="6">
    <location>
        <begin position="756"/>
        <end position="777"/>
    </location>
</feature>
<dbReference type="AlphaFoldDB" id="A0A9P6QT20"/>
<dbReference type="Gene3D" id="1.10.238.10">
    <property type="entry name" value="EF-hand"/>
    <property type="match status" value="1"/>
</dbReference>
<evidence type="ECO:0000256" key="4">
    <source>
        <dbReference type="ARBA" id="ARBA00022989"/>
    </source>
</evidence>
<dbReference type="InterPro" id="IPR018247">
    <property type="entry name" value="EF_Hand_1_Ca_BS"/>
</dbReference>
<feature type="transmembrane region" description="Helical" evidence="7">
    <location>
        <begin position="168"/>
        <end position="193"/>
    </location>
</feature>
<dbReference type="InterPro" id="IPR002048">
    <property type="entry name" value="EF_hand_dom"/>
</dbReference>
<evidence type="ECO:0000259" key="8">
    <source>
        <dbReference type="PROSITE" id="PS50222"/>
    </source>
</evidence>
<evidence type="ECO:0000256" key="6">
    <source>
        <dbReference type="SAM" id="MobiDB-lite"/>
    </source>
</evidence>
<feature type="transmembrane region" description="Helical" evidence="7">
    <location>
        <begin position="308"/>
        <end position="328"/>
    </location>
</feature>
<evidence type="ECO:0000256" key="2">
    <source>
        <dbReference type="ARBA" id="ARBA00022692"/>
    </source>
</evidence>
<keyword evidence="2 7" id="KW-0812">Transmembrane</keyword>
<feature type="region of interest" description="Disordered" evidence="6">
    <location>
        <begin position="1"/>
        <end position="104"/>
    </location>
</feature>
<feature type="compositionally biased region" description="Pro residues" evidence="6">
    <location>
        <begin position="33"/>
        <end position="43"/>
    </location>
</feature>
<dbReference type="EMBL" id="JAAAIN010002141">
    <property type="protein sequence ID" value="KAG0296440.1"/>
    <property type="molecule type" value="Genomic_DNA"/>
</dbReference>
<dbReference type="SUPFAM" id="SSF50182">
    <property type="entry name" value="Sm-like ribonucleoproteins"/>
    <property type="match status" value="1"/>
</dbReference>
<dbReference type="InterPro" id="IPR006685">
    <property type="entry name" value="MscS_channel_2nd"/>
</dbReference>
<evidence type="ECO:0000256" key="1">
    <source>
        <dbReference type="ARBA" id="ARBA00004370"/>
    </source>
</evidence>
<dbReference type="GO" id="GO:0005509">
    <property type="term" value="F:calcium ion binding"/>
    <property type="evidence" value="ECO:0007669"/>
    <property type="project" value="InterPro"/>
</dbReference>
<dbReference type="PROSITE" id="PS00018">
    <property type="entry name" value="EF_HAND_1"/>
    <property type="match status" value="1"/>
</dbReference>
<feature type="region of interest" description="Disordered" evidence="6">
    <location>
        <begin position="398"/>
        <end position="427"/>
    </location>
</feature>
<gene>
    <name evidence="9" type="ORF">BGZ97_004532</name>
</gene>
<comment type="caution">
    <text evidence="9">The sequence shown here is derived from an EMBL/GenBank/DDBJ whole genome shotgun (WGS) entry which is preliminary data.</text>
</comment>
<proteinExistence type="predicted"/>
<accession>A0A9P6QT20</accession>
<feature type="compositionally biased region" description="Polar residues" evidence="6">
    <location>
        <begin position="21"/>
        <end position="30"/>
    </location>
</feature>
<evidence type="ECO:0000256" key="7">
    <source>
        <dbReference type="SAM" id="Phobius"/>
    </source>
</evidence>
<dbReference type="Pfam" id="PF00924">
    <property type="entry name" value="MS_channel_2nd"/>
    <property type="match status" value="1"/>
</dbReference>
<dbReference type="InterPro" id="IPR023408">
    <property type="entry name" value="MscS_beta-dom_sf"/>
</dbReference>
<comment type="subcellular location">
    <subcellularLocation>
        <location evidence="1">Membrane</location>
    </subcellularLocation>
</comment>
<keyword evidence="3" id="KW-0106">Calcium</keyword>
<dbReference type="GO" id="GO:0016020">
    <property type="term" value="C:membrane"/>
    <property type="evidence" value="ECO:0007669"/>
    <property type="project" value="UniProtKB-SubCell"/>
</dbReference>
<dbReference type="SUPFAM" id="SSF47473">
    <property type="entry name" value="EF-hand"/>
    <property type="match status" value="1"/>
</dbReference>
<keyword evidence="10" id="KW-1185">Reference proteome</keyword>
<dbReference type="Pfam" id="PF25886">
    <property type="entry name" value="Msy1"/>
    <property type="match status" value="1"/>
</dbReference>
<dbReference type="InterPro" id="IPR010920">
    <property type="entry name" value="LSM_dom_sf"/>
</dbReference>
<organism evidence="9 10">
    <name type="scientific">Linnemannia gamsii</name>
    <dbReference type="NCBI Taxonomy" id="64522"/>
    <lineage>
        <taxon>Eukaryota</taxon>
        <taxon>Fungi</taxon>
        <taxon>Fungi incertae sedis</taxon>
        <taxon>Mucoromycota</taxon>
        <taxon>Mortierellomycotina</taxon>
        <taxon>Mortierellomycetes</taxon>
        <taxon>Mortierellales</taxon>
        <taxon>Mortierellaceae</taxon>
        <taxon>Linnemannia</taxon>
    </lineage>
</organism>
<keyword evidence="4 7" id="KW-1133">Transmembrane helix</keyword>
<dbReference type="PANTHER" id="PTHR31323">
    <property type="entry name" value="MECHANOSENSITIVE ION CHANNEL PROTEIN MSY2"/>
    <property type="match status" value="1"/>
</dbReference>
<dbReference type="Proteomes" id="UP000823405">
    <property type="component" value="Unassembled WGS sequence"/>
</dbReference>
<dbReference type="OrthoDB" id="544685at2759"/>
<feature type="domain" description="EF-hand" evidence="8">
    <location>
        <begin position="483"/>
        <end position="518"/>
    </location>
</feature>
<feature type="region of interest" description="Disordered" evidence="6">
    <location>
        <begin position="116"/>
        <end position="137"/>
    </location>
</feature>
<dbReference type="InterPro" id="IPR058650">
    <property type="entry name" value="Msy1/2-like"/>
</dbReference>
<evidence type="ECO:0000313" key="10">
    <source>
        <dbReference type="Proteomes" id="UP000823405"/>
    </source>
</evidence>
<feature type="transmembrane region" description="Helical" evidence="7">
    <location>
        <begin position="536"/>
        <end position="557"/>
    </location>
</feature>
<dbReference type="Gene3D" id="2.30.30.60">
    <property type="match status" value="1"/>
</dbReference>
<feature type="compositionally biased region" description="Basic and acidic residues" evidence="6">
    <location>
        <begin position="756"/>
        <end position="768"/>
    </location>
</feature>
<name>A0A9P6QT20_9FUNG</name>
<dbReference type="GO" id="GO:0005262">
    <property type="term" value="F:calcium channel activity"/>
    <property type="evidence" value="ECO:0007669"/>
    <property type="project" value="TreeGrafter"/>
</dbReference>
<dbReference type="PROSITE" id="PS50222">
    <property type="entry name" value="EF_HAND_2"/>
    <property type="match status" value="1"/>
</dbReference>
<evidence type="ECO:0000313" key="9">
    <source>
        <dbReference type="EMBL" id="KAG0296440.1"/>
    </source>
</evidence>
<protein>
    <recommendedName>
        <fullName evidence="8">EF-hand domain-containing protein</fullName>
    </recommendedName>
</protein>
<sequence length="798" mass="90718">MGKSARANGQRPSTLDIPLTMTFTPSTPNDPTGGPPMTFPPAEDPIHSAQLHPYATPTSARPSSINPFKVNSDSPTSTKIGHSHNLDTRNRSYSAASSTHPKSTMIEIERILKQDEAIERDFTPPRQAMNSDDSDFDWDEDINIDDNGQVRNRKKDRTRSKWRRLSPFLRMLILMLLVAPIVALPAILTRIFLKVSDMPNTTEDSPEMLNYKTEKVRRDTIVLVFTWLAVMWCVVCVTNWGVDIIPVVIVRLTSLVASHRLETTKSRLLIFVATKKYLKWLFASCWATGSFAILSAIIHPIIKAETKWQPVLIKVLCAFVAGFGLVFVEKVLLQIISKNFHQTAYADRIKENKYALQVLDRLGTSKKISKKIRPTHSRNSTAENGDFAMAFGAGYRSRQASRSHSRTSMAAQRRNQRDSKGAKPNDIFKGINRTLHGIAMADSTPAKDINSTDNAKRLAKTLFYNLQGYGDELVVEDFYPYFDTEEAAKEAFAIFDKDGNGDISKREMKEKIFYVYKERKDLHTSLRDLSQAVGKLDIIFLTIVTVVWLLIILSIFGTSVVQNMLSIGSFLVALSFVFGNSLKTLFENIVFLFITHPYDSGDLCNIDSTDMFVREVGLNSTMFVTWDGKRMYYPNNVLSQKPIHNVRRSPNMSEKIVLNVDCYTPQNKIFELRARMRDFLARESKEFLPDMEIQIQEMDVKLKISMVIEHKGNWQDSGRRWARRTKFNFALKEAVEDIGIKYYALPQRLEVVGRDMHESTSDHADHDTLGSNSPMKDYSADEVARLYKRKTINRPQGG</sequence>